<evidence type="ECO:0000313" key="3">
    <source>
        <dbReference type="EMBL" id="OGH03432.1"/>
    </source>
</evidence>
<feature type="domain" description="Cyclic nucleotide-binding" evidence="2">
    <location>
        <begin position="17"/>
        <end position="102"/>
    </location>
</feature>
<feature type="region of interest" description="Disordered" evidence="1">
    <location>
        <begin position="144"/>
        <end position="163"/>
    </location>
</feature>
<evidence type="ECO:0000313" key="4">
    <source>
        <dbReference type="Proteomes" id="UP000177583"/>
    </source>
</evidence>
<dbReference type="Gene3D" id="2.160.20.80">
    <property type="entry name" value="E3 ubiquitin-protein ligase SopA"/>
    <property type="match status" value="1"/>
</dbReference>
<dbReference type="SUPFAM" id="SSF141571">
    <property type="entry name" value="Pentapeptide repeat-like"/>
    <property type="match status" value="1"/>
</dbReference>
<dbReference type="InterPro" id="IPR018490">
    <property type="entry name" value="cNMP-bd_dom_sf"/>
</dbReference>
<gene>
    <name evidence="3" type="ORF">A2557_01615</name>
</gene>
<dbReference type="SMART" id="SM00100">
    <property type="entry name" value="cNMP"/>
    <property type="match status" value="1"/>
</dbReference>
<reference evidence="3 4" key="1">
    <citation type="journal article" date="2016" name="Nat. Commun.">
        <title>Thousands of microbial genomes shed light on interconnected biogeochemical processes in an aquifer system.</title>
        <authorList>
            <person name="Anantharaman K."/>
            <person name="Brown C.T."/>
            <person name="Hug L.A."/>
            <person name="Sharon I."/>
            <person name="Castelle C.J."/>
            <person name="Probst A.J."/>
            <person name="Thomas B.C."/>
            <person name="Singh A."/>
            <person name="Wilkins M.J."/>
            <person name="Karaoz U."/>
            <person name="Brodie E.L."/>
            <person name="Williams K.H."/>
            <person name="Hubbard S.S."/>
            <person name="Banfield J.F."/>
        </authorList>
    </citation>
    <scope>NUCLEOTIDE SEQUENCE [LARGE SCALE GENOMIC DNA]</scope>
</reference>
<dbReference type="InterPro" id="IPR001646">
    <property type="entry name" value="5peptide_repeat"/>
</dbReference>
<organism evidence="3 4">
    <name type="scientific">Candidatus Lambdaproteobacteria bacterium RIFOXYD2_FULL_56_26</name>
    <dbReference type="NCBI Taxonomy" id="1817773"/>
    <lineage>
        <taxon>Bacteria</taxon>
        <taxon>Pseudomonadati</taxon>
        <taxon>Pseudomonadota</taxon>
        <taxon>Candidatus Lambdaproteobacteria</taxon>
    </lineage>
</organism>
<sequence length="282" mass="30276">MQLTKEIFTKLQSSVDFFKSFTNGELLALLKLASTEVFEADQIVFKEGTRGDKMYIILSGTVRISRPIGGGKEEVLVKLTGGACFGEMGIIDQSPRSARATADGGTTVLLSIKESLLSQSNTLIAFKLFRNFSITLAGRLRETNEKLQGSSERDRNSSAKMKELVKKKLESDSSLAGADLSGADLSGCFLNNANFKDANLIRAKLSDAKLKETNFTGAKMSGATLQNLEFNEVKFANVDLSASVMKDCKFNNCTFSGTNLSGADLSSSLASVVDGAKKEEGA</sequence>
<dbReference type="CDD" id="cd00038">
    <property type="entry name" value="CAP_ED"/>
    <property type="match status" value="1"/>
</dbReference>
<dbReference type="Pfam" id="PF00027">
    <property type="entry name" value="cNMP_binding"/>
    <property type="match status" value="1"/>
</dbReference>
<proteinExistence type="predicted"/>
<comment type="caution">
    <text evidence="3">The sequence shown here is derived from an EMBL/GenBank/DDBJ whole genome shotgun (WGS) entry which is preliminary data.</text>
</comment>
<dbReference type="PANTHER" id="PTHR14136:SF17">
    <property type="entry name" value="BTB_POZ DOMAIN-CONTAINING PROTEIN KCTD9"/>
    <property type="match status" value="1"/>
</dbReference>
<dbReference type="PANTHER" id="PTHR14136">
    <property type="entry name" value="BTB_POZ DOMAIN-CONTAINING PROTEIN KCTD9"/>
    <property type="match status" value="1"/>
</dbReference>
<dbReference type="InterPro" id="IPR014710">
    <property type="entry name" value="RmlC-like_jellyroll"/>
</dbReference>
<dbReference type="Pfam" id="PF00805">
    <property type="entry name" value="Pentapeptide"/>
    <property type="match status" value="2"/>
</dbReference>
<dbReference type="InterPro" id="IPR018488">
    <property type="entry name" value="cNMP-bd_CS"/>
</dbReference>
<evidence type="ECO:0000259" key="2">
    <source>
        <dbReference type="PROSITE" id="PS50042"/>
    </source>
</evidence>
<dbReference type="Gene3D" id="2.60.120.10">
    <property type="entry name" value="Jelly Rolls"/>
    <property type="match status" value="1"/>
</dbReference>
<dbReference type="Proteomes" id="UP000177583">
    <property type="component" value="Unassembled WGS sequence"/>
</dbReference>
<dbReference type="EMBL" id="MFNF01000016">
    <property type="protein sequence ID" value="OGH03432.1"/>
    <property type="molecule type" value="Genomic_DNA"/>
</dbReference>
<dbReference type="PROSITE" id="PS00889">
    <property type="entry name" value="CNMP_BINDING_2"/>
    <property type="match status" value="1"/>
</dbReference>
<name>A0A1F6GZC4_9PROT</name>
<dbReference type="InterPro" id="IPR000595">
    <property type="entry name" value="cNMP-bd_dom"/>
</dbReference>
<dbReference type="AlphaFoldDB" id="A0A1F6GZC4"/>
<dbReference type="InterPro" id="IPR051082">
    <property type="entry name" value="Pentapeptide-BTB/POZ_domain"/>
</dbReference>
<dbReference type="PROSITE" id="PS50042">
    <property type="entry name" value="CNMP_BINDING_3"/>
    <property type="match status" value="1"/>
</dbReference>
<accession>A0A1F6GZC4</accession>
<evidence type="ECO:0000256" key="1">
    <source>
        <dbReference type="SAM" id="MobiDB-lite"/>
    </source>
</evidence>
<protein>
    <recommendedName>
        <fullName evidence="2">Cyclic nucleotide-binding domain-containing protein</fullName>
    </recommendedName>
</protein>
<dbReference type="SUPFAM" id="SSF51206">
    <property type="entry name" value="cAMP-binding domain-like"/>
    <property type="match status" value="1"/>
</dbReference>